<dbReference type="GO" id="GO:0005737">
    <property type="term" value="C:cytoplasm"/>
    <property type="evidence" value="ECO:0007669"/>
    <property type="project" value="TreeGrafter"/>
</dbReference>
<dbReference type="Gene3D" id="2.60.40.1910">
    <property type="match status" value="1"/>
</dbReference>
<dbReference type="GO" id="GO:0042277">
    <property type="term" value="F:peptide binding"/>
    <property type="evidence" value="ECO:0007669"/>
    <property type="project" value="TreeGrafter"/>
</dbReference>
<proteinExistence type="predicted"/>
<dbReference type="GO" id="GO:0006508">
    <property type="term" value="P:proteolysis"/>
    <property type="evidence" value="ECO:0007669"/>
    <property type="project" value="TreeGrafter"/>
</dbReference>
<dbReference type="PANTHER" id="PTHR11533:SF276">
    <property type="entry name" value="GLUTAMYL AMINOPEPTIDASE"/>
    <property type="match status" value="1"/>
</dbReference>
<dbReference type="InterPro" id="IPR027268">
    <property type="entry name" value="Peptidase_M4/M1_CTD_sf"/>
</dbReference>
<dbReference type="AlphaFoldDB" id="A0A087TV60"/>
<dbReference type="InterPro" id="IPR050344">
    <property type="entry name" value="Peptidase_M1_aminopeptidases"/>
</dbReference>
<dbReference type="InterPro" id="IPR014782">
    <property type="entry name" value="Peptidase_M1_dom"/>
</dbReference>
<dbReference type="GO" id="GO:0016020">
    <property type="term" value="C:membrane"/>
    <property type="evidence" value="ECO:0007669"/>
    <property type="project" value="TreeGrafter"/>
</dbReference>
<dbReference type="OMA" id="FEHEATD"/>
<gene>
    <name evidence="3" type="ORF">X975_15758</name>
</gene>
<feature type="non-terminal residue" evidence="3">
    <location>
        <position position="209"/>
    </location>
</feature>
<keyword evidence="4" id="KW-1185">Reference proteome</keyword>
<dbReference type="OrthoDB" id="6429501at2759"/>
<dbReference type="GO" id="GO:0008270">
    <property type="term" value="F:zinc ion binding"/>
    <property type="evidence" value="ECO:0007669"/>
    <property type="project" value="InterPro"/>
</dbReference>
<evidence type="ECO:0000313" key="4">
    <source>
        <dbReference type="Proteomes" id="UP000054359"/>
    </source>
</evidence>
<reference evidence="3 4" key="1">
    <citation type="submission" date="2013-11" db="EMBL/GenBank/DDBJ databases">
        <title>Genome sequencing of Stegodyphus mimosarum.</title>
        <authorList>
            <person name="Bechsgaard J."/>
        </authorList>
    </citation>
    <scope>NUCLEOTIDE SEQUENCE [LARGE SCALE GENOMIC DNA]</scope>
</reference>
<evidence type="ECO:0000259" key="2">
    <source>
        <dbReference type="Pfam" id="PF01433"/>
    </source>
</evidence>
<dbReference type="STRING" id="407821.A0A087TV60"/>
<dbReference type="Proteomes" id="UP000054359">
    <property type="component" value="Unassembled WGS sequence"/>
</dbReference>
<dbReference type="GO" id="GO:0043171">
    <property type="term" value="P:peptide catabolic process"/>
    <property type="evidence" value="ECO:0007669"/>
    <property type="project" value="TreeGrafter"/>
</dbReference>
<name>A0A087TV60_STEMI</name>
<dbReference type="GO" id="GO:0070006">
    <property type="term" value="F:metalloaminopeptidase activity"/>
    <property type="evidence" value="ECO:0007669"/>
    <property type="project" value="TreeGrafter"/>
</dbReference>
<dbReference type="EMBL" id="KK116879">
    <property type="protein sequence ID" value="KFM68999.1"/>
    <property type="molecule type" value="Genomic_DNA"/>
</dbReference>
<keyword evidence="1 3" id="KW-0378">Hydrolase</keyword>
<accession>A0A087TV60</accession>
<evidence type="ECO:0000256" key="1">
    <source>
        <dbReference type="ARBA" id="ARBA00022438"/>
    </source>
</evidence>
<dbReference type="Pfam" id="PF01433">
    <property type="entry name" value="Peptidase_M1"/>
    <property type="match status" value="1"/>
</dbReference>
<dbReference type="GO" id="GO:0005615">
    <property type="term" value="C:extracellular space"/>
    <property type="evidence" value="ECO:0007669"/>
    <property type="project" value="TreeGrafter"/>
</dbReference>
<dbReference type="PANTHER" id="PTHR11533">
    <property type="entry name" value="PROTEASE M1 ZINC METALLOPROTEASE"/>
    <property type="match status" value="1"/>
</dbReference>
<protein>
    <submittedName>
        <fullName evidence="3">Aminopeptidase 2, mitochondrial</fullName>
    </submittedName>
</protein>
<organism evidence="3 4">
    <name type="scientific">Stegodyphus mimosarum</name>
    <name type="common">African social velvet spider</name>
    <dbReference type="NCBI Taxonomy" id="407821"/>
    <lineage>
        <taxon>Eukaryota</taxon>
        <taxon>Metazoa</taxon>
        <taxon>Ecdysozoa</taxon>
        <taxon>Arthropoda</taxon>
        <taxon>Chelicerata</taxon>
        <taxon>Arachnida</taxon>
        <taxon>Araneae</taxon>
        <taxon>Araneomorphae</taxon>
        <taxon>Entelegynae</taxon>
        <taxon>Eresoidea</taxon>
        <taxon>Eresidae</taxon>
        <taxon>Stegodyphus</taxon>
    </lineage>
</organism>
<keyword evidence="1 3" id="KW-0645">Protease</keyword>
<dbReference type="Gene3D" id="1.10.390.10">
    <property type="entry name" value="Neutral Protease Domain 2"/>
    <property type="match status" value="1"/>
</dbReference>
<sequence length="209" mass="24357">MWFGNLVTMKWWDDLWLNEGFATYMSEKGLKNMDPELDEFEHEATDTLCRAMLSDKTVNSHAIVQQVTIINSDIFDSIAYSKGSSILRMLENYMGEDFRQGVSNYLKKYAYGSAKTDDLWTELTAASKQGLNVSLVMDTWTKQMNYPYINIERNDNGGYVVQQYRYLEDPESKMFATKFSPYNYVWQIPLTYRTAESEEVSYILLNTSE</sequence>
<dbReference type="SUPFAM" id="SSF55486">
    <property type="entry name" value="Metalloproteases ('zincins'), catalytic domain"/>
    <property type="match status" value="1"/>
</dbReference>
<evidence type="ECO:0000313" key="3">
    <source>
        <dbReference type="EMBL" id="KFM68999.1"/>
    </source>
</evidence>
<feature type="domain" description="Peptidase M1 membrane alanine aminopeptidase" evidence="2">
    <location>
        <begin position="1"/>
        <end position="140"/>
    </location>
</feature>
<keyword evidence="1 3" id="KW-0031">Aminopeptidase</keyword>